<keyword evidence="1" id="KW-0472">Membrane</keyword>
<keyword evidence="1" id="KW-0812">Transmembrane</keyword>
<evidence type="ECO:0000313" key="3">
    <source>
        <dbReference type="WBParaSite" id="SMRG1_8610.1"/>
    </source>
</evidence>
<dbReference type="SUPFAM" id="SSF81427">
    <property type="entry name" value="Mitochondrial cytochrome c oxidase subunit VIIc (aka VIIIa)"/>
    <property type="match status" value="1"/>
</dbReference>
<dbReference type="Gene3D" id="4.10.49.10">
    <property type="entry name" value="Cytochrome c oxidase subunit VIIc"/>
    <property type="match status" value="1"/>
</dbReference>
<dbReference type="AlphaFoldDB" id="A0AA85AKA6"/>
<dbReference type="WBParaSite" id="SMRG1_8610.1">
    <property type="protein sequence ID" value="SMRG1_8610.1"/>
    <property type="gene ID" value="SMRG1_8610"/>
</dbReference>
<reference evidence="3" key="1">
    <citation type="submission" date="2023-11" db="UniProtKB">
        <authorList>
            <consortium name="WormBaseParasite"/>
        </authorList>
    </citation>
    <scope>IDENTIFICATION</scope>
</reference>
<feature type="transmembrane region" description="Helical" evidence="1">
    <location>
        <begin position="54"/>
        <end position="77"/>
    </location>
</feature>
<evidence type="ECO:0000313" key="2">
    <source>
        <dbReference type="Proteomes" id="UP000050790"/>
    </source>
</evidence>
<dbReference type="GO" id="GO:0005739">
    <property type="term" value="C:mitochondrion"/>
    <property type="evidence" value="ECO:0007669"/>
    <property type="project" value="GOC"/>
</dbReference>
<name>A0AA85AKA6_9TREM</name>
<dbReference type="Proteomes" id="UP000050790">
    <property type="component" value="Unassembled WGS sequence"/>
</dbReference>
<proteinExistence type="predicted"/>
<dbReference type="InterPro" id="IPR036636">
    <property type="entry name" value="COX7C/Cox8_sf"/>
</dbReference>
<protein>
    <submittedName>
        <fullName evidence="3">Uncharacterized protein</fullName>
    </submittedName>
</protein>
<dbReference type="GO" id="GO:0006123">
    <property type="term" value="P:mitochondrial electron transport, cytochrome c to oxygen"/>
    <property type="evidence" value="ECO:0007669"/>
    <property type="project" value="InterPro"/>
</dbReference>
<dbReference type="GO" id="GO:0045277">
    <property type="term" value="C:respiratory chain complex IV"/>
    <property type="evidence" value="ECO:0007669"/>
    <property type="project" value="InterPro"/>
</dbReference>
<accession>A0AA85AKA6</accession>
<sequence>MALRIGARYFGLLTKPREKPAFVNEIQKKMDSMDLEGKPGELLAPIRIDNPRKLAVKMVAFMCLSFFQPFVVTYLHIQGS</sequence>
<keyword evidence="1" id="KW-1133">Transmembrane helix</keyword>
<evidence type="ECO:0000256" key="1">
    <source>
        <dbReference type="SAM" id="Phobius"/>
    </source>
</evidence>
<organism evidence="2 3">
    <name type="scientific">Schistosoma margrebowiei</name>
    <dbReference type="NCBI Taxonomy" id="48269"/>
    <lineage>
        <taxon>Eukaryota</taxon>
        <taxon>Metazoa</taxon>
        <taxon>Spiralia</taxon>
        <taxon>Lophotrochozoa</taxon>
        <taxon>Platyhelminthes</taxon>
        <taxon>Trematoda</taxon>
        <taxon>Digenea</taxon>
        <taxon>Strigeidida</taxon>
        <taxon>Schistosomatoidea</taxon>
        <taxon>Schistosomatidae</taxon>
        <taxon>Schistosoma</taxon>
    </lineage>
</organism>